<evidence type="ECO:0000313" key="1">
    <source>
        <dbReference type="EMBL" id="GAJ05846.1"/>
    </source>
</evidence>
<dbReference type="SUPFAM" id="SSF53756">
    <property type="entry name" value="UDP-Glycosyltransferase/glycogen phosphorylase"/>
    <property type="match status" value="1"/>
</dbReference>
<accession>X1V0Z7</accession>
<dbReference type="AlphaFoldDB" id="X1V0Z7"/>
<gene>
    <name evidence="1" type="ORF">S12H4_52181</name>
</gene>
<dbReference type="Pfam" id="PF13692">
    <property type="entry name" value="Glyco_trans_1_4"/>
    <property type="match status" value="1"/>
</dbReference>
<sequence>QIILDAAREVVKKHPRTMFWIIGDGTALPGLRQRVIEDKLTEHFYFSGWVRQEELARYVSASDIGLVILPDILSAQGRVTLKEFEYWACGIPVIAPRLPALEEVIEERKTGFFYQPGDFESLAEKIMLLIENKDIRKKMGVNYALKYSDILKVLSKFPSQFFRISPFKDFGIHTITDHFDII</sequence>
<protein>
    <recommendedName>
        <fullName evidence="2">Glycosyl transferase family 1 domain-containing protein</fullName>
    </recommendedName>
</protein>
<dbReference type="Gene3D" id="3.40.50.2000">
    <property type="entry name" value="Glycogen Phosphorylase B"/>
    <property type="match status" value="1"/>
</dbReference>
<reference evidence="1" key="1">
    <citation type="journal article" date="2014" name="Front. Microbiol.">
        <title>High frequency of phylogenetically diverse reductive dehalogenase-homologous genes in deep subseafloor sedimentary metagenomes.</title>
        <authorList>
            <person name="Kawai M."/>
            <person name="Futagami T."/>
            <person name="Toyoda A."/>
            <person name="Takaki Y."/>
            <person name="Nishi S."/>
            <person name="Hori S."/>
            <person name="Arai W."/>
            <person name="Tsubouchi T."/>
            <person name="Morono Y."/>
            <person name="Uchiyama I."/>
            <person name="Ito T."/>
            <person name="Fujiyama A."/>
            <person name="Inagaki F."/>
            <person name="Takami H."/>
        </authorList>
    </citation>
    <scope>NUCLEOTIDE SEQUENCE</scope>
    <source>
        <strain evidence="1">Expedition CK06-06</strain>
    </source>
</reference>
<dbReference type="EMBL" id="BARW01033071">
    <property type="protein sequence ID" value="GAJ05846.1"/>
    <property type="molecule type" value="Genomic_DNA"/>
</dbReference>
<dbReference type="PANTHER" id="PTHR12526">
    <property type="entry name" value="GLYCOSYLTRANSFERASE"/>
    <property type="match status" value="1"/>
</dbReference>
<organism evidence="1">
    <name type="scientific">marine sediment metagenome</name>
    <dbReference type="NCBI Taxonomy" id="412755"/>
    <lineage>
        <taxon>unclassified sequences</taxon>
        <taxon>metagenomes</taxon>
        <taxon>ecological metagenomes</taxon>
    </lineage>
</organism>
<comment type="caution">
    <text evidence="1">The sequence shown here is derived from an EMBL/GenBank/DDBJ whole genome shotgun (WGS) entry which is preliminary data.</text>
</comment>
<name>X1V0Z7_9ZZZZ</name>
<proteinExistence type="predicted"/>
<feature type="non-terminal residue" evidence="1">
    <location>
        <position position="1"/>
    </location>
</feature>
<evidence type="ECO:0008006" key="2">
    <source>
        <dbReference type="Google" id="ProtNLM"/>
    </source>
</evidence>